<keyword evidence="4" id="KW-1185">Reference proteome</keyword>
<dbReference type="EMBL" id="CAKXYP010000010">
    <property type="protein sequence ID" value="CAH9416956.1"/>
    <property type="molecule type" value="Genomic_DNA"/>
</dbReference>
<comment type="caution">
    <text evidence="3">The sequence shown here is derived from an EMBL/GenBank/DDBJ whole genome shotgun (WGS) entry which is preliminary data.</text>
</comment>
<keyword evidence="2" id="KW-0732">Signal</keyword>
<name>A0ABM9H053_STRGL</name>
<dbReference type="RefSeq" id="WP_318574968.1">
    <property type="nucleotide sequence ID" value="NZ_CAKXYP010000010.1"/>
</dbReference>
<feature type="region of interest" description="Disordered" evidence="1">
    <location>
        <begin position="100"/>
        <end position="145"/>
    </location>
</feature>
<organism evidence="3 4">
    <name type="scientific">Streptomyces globisporus</name>
    <dbReference type="NCBI Taxonomy" id="1908"/>
    <lineage>
        <taxon>Bacteria</taxon>
        <taxon>Bacillati</taxon>
        <taxon>Actinomycetota</taxon>
        <taxon>Actinomycetes</taxon>
        <taxon>Kitasatosporales</taxon>
        <taxon>Streptomycetaceae</taxon>
        <taxon>Streptomyces</taxon>
    </lineage>
</organism>
<evidence type="ECO:0000313" key="3">
    <source>
        <dbReference type="EMBL" id="CAH9416956.1"/>
    </source>
</evidence>
<sequence length="145" mass="14143">MKRKNAVHAALLTTALIAGTAIPAFASGGTDDGTAADQALAAVQKATGTTGIAGAGTQSAVMATERGSVTVSTPTSAEKPVSVAASDGSAVTMALPAAVDTAGQHTSTSPSRPPSTVAPARWSGVTSAAGTTVYPDAAPQERRRP</sequence>
<gene>
    <name evidence="3" type="ORF">SGL43_03993</name>
</gene>
<reference evidence="3" key="1">
    <citation type="submission" date="2022-03" db="EMBL/GenBank/DDBJ databases">
        <authorList>
            <person name="Leyn A S."/>
        </authorList>
    </citation>
    <scope>NUCLEOTIDE SEQUENCE</scope>
    <source>
        <strain evidence="3">Streptomyces globisporus 4-3</strain>
    </source>
</reference>
<evidence type="ECO:0000256" key="2">
    <source>
        <dbReference type="SAM" id="SignalP"/>
    </source>
</evidence>
<proteinExistence type="predicted"/>
<dbReference type="Proteomes" id="UP001154015">
    <property type="component" value="Unassembled WGS sequence"/>
</dbReference>
<evidence type="ECO:0000256" key="1">
    <source>
        <dbReference type="SAM" id="MobiDB-lite"/>
    </source>
</evidence>
<protein>
    <submittedName>
        <fullName evidence="3">Uncharacterized protein</fullName>
    </submittedName>
</protein>
<evidence type="ECO:0000313" key="4">
    <source>
        <dbReference type="Proteomes" id="UP001154015"/>
    </source>
</evidence>
<feature type="signal peptide" evidence="2">
    <location>
        <begin position="1"/>
        <end position="26"/>
    </location>
</feature>
<feature type="chain" id="PRO_5046176030" evidence="2">
    <location>
        <begin position="27"/>
        <end position="145"/>
    </location>
</feature>
<accession>A0ABM9H053</accession>